<evidence type="ECO:0000313" key="11">
    <source>
        <dbReference type="EnsemblPlants" id="AUR62017722-RA:cds"/>
    </source>
</evidence>
<feature type="compositionally biased region" description="Gly residues" evidence="9">
    <location>
        <begin position="286"/>
        <end position="295"/>
    </location>
</feature>
<evidence type="ECO:0000256" key="4">
    <source>
        <dbReference type="ARBA" id="ARBA00022723"/>
    </source>
</evidence>
<reference evidence="11" key="1">
    <citation type="journal article" date="2017" name="Nature">
        <title>The genome of Chenopodium quinoa.</title>
        <authorList>
            <person name="Jarvis D.E."/>
            <person name="Ho Y.S."/>
            <person name="Lightfoot D.J."/>
            <person name="Schmoeckel S.M."/>
            <person name="Li B."/>
            <person name="Borm T.J.A."/>
            <person name="Ohyanagi H."/>
            <person name="Mineta K."/>
            <person name="Michell C.T."/>
            <person name="Saber N."/>
            <person name="Kharbatia N.M."/>
            <person name="Rupper R.R."/>
            <person name="Sharp A.R."/>
            <person name="Dally N."/>
            <person name="Boughton B.A."/>
            <person name="Woo Y.H."/>
            <person name="Gao G."/>
            <person name="Schijlen E.G.W.M."/>
            <person name="Guo X."/>
            <person name="Momin A.A."/>
            <person name="Negrao S."/>
            <person name="Al-Babili S."/>
            <person name="Gehring C."/>
            <person name="Roessner U."/>
            <person name="Jung C."/>
            <person name="Murphy K."/>
            <person name="Arold S.T."/>
            <person name="Gojobori T."/>
            <person name="van der Linden C.G."/>
            <person name="van Loo E.N."/>
            <person name="Jellen E.N."/>
            <person name="Maughan P.J."/>
            <person name="Tester M."/>
        </authorList>
    </citation>
    <scope>NUCLEOTIDE SEQUENCE [LARGE SCALE GENOMIC DNA]</scope>
    <source>
        <strain evidence="11">cv. PI 614886</strain>
    </source>
</reference>
<name>A0A803LRZ3_CHEQI</name>
<feature type="region of interest" description="Disordered" evidence="9">
    <location>
        <begin position="269"/>
        <end position="299"/>
    </location>
</feature>
<dbReference type="GO" id="GO:0016567">
    <property type="term" value="P:protein ubiquitination"/>
    <property type="evidence" value="ECO:0007669"/>
    <property type="project" value="TreeGrafter"/>
</dbReference>
<accession>A0A803LRZ3</accession>
<dbReference type="InterPro" id="IPR039525">
    <property type="entry name" value="RNF126-like_zinc-ribbon"/>
</dbReference>
<dbReference type="PANTHER" id="PTHR15710">
    <property type="entry name" value="E3 UBIQUITIN-PROTEIN LIGASE PRAJA"/>
    <property type="match status" value="1"/>
</dbReference>
<dbReference type="SUPFAM" id="SSF57850">
    <property type="entry name" value="RING/U-box"/>
    <property type="match status" value="1"/>
</dbReference>
<evidence type="ECO:0000256" key="8">
    <source>
        <dbReference type="PROSITE-ProRule" id="PRU00175"/>
    </source>
</evidence>
<dbReference type="Pfam" id="PF14369">
    <property type="entry name" value="Zn_ribbon_19"/>
    <property type="match status" value="1"/>
</dbReference>
<evidence type="ECO:0000256" key="2">
    <source>
        <dbReference type="ARBA" id="ARBA00012483"/>
    </source>
</evidence>
<keyword evidence="6" id="KW-0833">Ubl conjugation pathway</keyword>
<keyword evidence="12" id="KW-1185">Reference proteome</keyword>
<dbReference type="InterPro" id="IPR001841">
    <property type="entry name" value="Znf_RING"/>
</dbReference>
<protein>
    <recommendedName>
        <fullName evidence="2">RING-type E3 ubiquitin transferase</fullName>
        <ecNumber evidence="2">2.3.2.27</ecNumber>
    </recommendedName>
</protein>
<feature type="compositionally biased region" description="Low complexity" evidence="9">
    <location>
        <begin position="276"/>
        <end position="285"/>
    </location>
</feature>
<evidence type="ECO:0000259" key="10">
    <source>
        <dbReference type="PROSITE" id="PS50089"/>
    </source>
</evidence>
<reference evidence="11" key="2">
    <citation type="submission" date="2021-03" db="UniProtKB">
        <authorList>
            <consortium name="EnsemblPlants"/>
        </authorList>
    </citation>
    <scope>IDENTIFICATION</scope>
</reference>
<keyword evidence="4" id="KW-0479">Metal-binding</keyword>
<dbReference type="SMART" id="SM00184">
    <property type="entry name" value="RING"/>
    <property type="match status" value="1"/>
</dbReference>
<dbReference type="GO" id="GO:0008270">
    <property type="term" value="F:zinc ion binding"/>
    <property type="evidence" value="ECO:0007669"/>
    <property type="project" value="UniProtKB-KW"/>
</dbReference>
<dbReference type="Gramene" id="AUR62017722-RA">
    <property type="protein sequence ID" value="AUR62017722-RA:cds"/>
    <property type="gene ID" value="AUR62017722"/>
</dbReference>
<dbReference type="PANTHER" id="PTHR15710:SF208">
    <property type="entry name" value="E3 UBIQUITIN-PROTEIN LIGASE RING1-LIKE"/>
    <property type="match status" value="1"/>
</dbReference>
<sequence>MSSAGVAVVPPQSYFCYQCNRTVTLTPTPNSDLSCPNCSGGFLEEYDSFPQNPNPNRLFGSSAAAVYPDPFSFLADPFFTAVSREPGGPGGPAVLSSTTIDLQNPRNFSPLMSPSSGSPAFNPFDFLQNYLQNLQQSGANVQFVVENDQGDPNFRLPTNFGDYFLGPGLEQLIQQLAENDPNRYGTPPASKRAIDGLPNVVITAEVVNSDSNSCAVCMNEFEVDSSAKQMPCKHLYHSDCLIPWLQLHNSCPVCRYELPTDDLEYDNRRAGGGQCGNSEGSSESGSGSGSGGSQGEGRNSERRFRIALSWPFRMFGGSEGNNSGISASNTAAITSLMLIVMLHH</sequence>
<dbReference type="InterPro" id="IPR013083">
    <property type="entry name" value="Znf_RING/FYVE/PHD"/>
</dbReference>
<keyword evidence="5 8" id="KW-0863">Zinc-finger</keyword>
<evidence type="ECO:0000256" key="9">
    <source>
        <dbReference type="SAM" id="MobiDB-lite"/>
    </source>
</evidence>
<dbReference type="Pfam" id="PF13639">
    <property type="entry name" value="zf-RING_2"/>
    <property type="match status" value="1"/>
</dbReference>
<evidence type="ECO:0000256" key="6">
    <source>
        <dbReference type="ARBA" id="ARBA00022786"/>
    </source>
</evidence>
<feature type="domain" description="RING-type" evidence="10">
    <location>
        <begin position="214"/>
        <end position="255"/>
    </location>
</feature>
<dbReference type="OMA" id="LEYDNRR"/>
<dbReference type="Proteomes" id="UP000596660">
    <property type="component" value="Unplaced"/>
</dbReference>
<evidence type="ECO:0000313" key="12">
    <source>
        <dbReference type="Proteomes" id="UP000596660"/>
    </source>
</evidence>
<dbReference type="Gene3D" id="3.30.40.10">
    <property type="entry name" value="Zinc/RING finger domain, C3HC4 (zinc finger)"/>
    <property type="match status" value="1"/>
</dbReference>
<evidence type="ECO:0000256" key="7">
    <source>
        <dbReference type="ARBA" id="ARBA00022833"/>
    </source>
</evidence>
<comment type="catalytic activity">
    <reaction evidence="1">
        <text>S-ubiquitinyl-[E2 ubiquitin-conjugating enzyme]-L-cysteine + [acceptor protein]-L-lysine = [E2 ubiquitin-conjugating enzyme]-L-cysteine + N(6)-ubiquitinyl-[acceptor protein]-L-lysine.</text>
        <dbReference type="EC" id="2.3.2.27"/>
    </reaction>
</comment>
<proteinExistence type="predicted"/>
<keyword evidence="7" id="KW-0862">Zinc</keyword>
<dbReference type="EC" id="2.3.2.27" evidence="2"/>
<dbReference type="AlphaFoldDB" id="A0A803LRZ3"/>
<evidence type="ECO:0000256" key="3">
    <source>
        <dbReference type="ARBA" id="ARBA00022679"/>
    </source>
</evidence>
<dbReference type="EnsemblPlants" id="AUR62017722-RA">
    <property type="protein sequence ID" value="AUR62017722-RA:cds"/>
    <property type="gene ID" value="AUR62017722"/>
</dbReference>
<organism evidence="11 12">
    <name type="scientific">Chenopodium quinoa</name>
    <name type="common">Quinoa</name>
    <dbReference type="NCBI Taxonomy" id="63459"/>
    <lineage>
        <taxon>Eukaryota</taxon>
        <taxon>Viridiplantae</taxon>
        <taxon>Streptophyta</taxon>
        <taxon>Embryophyta</taxon>
        <taxon>Tracheophyta</taxon>
        <taxon>Spermatophyta</taxon>
        <taxon>Magnoliopsida</taxon>
        <taxon>eudicotyledons</taxon>
        <taxon>Gunneridae</taxon>
        <taxon>Pentapetalae</taxon>
        <taxon>Caryophyllales</taxon>
        <taxon>Chenopodiaceae</taxon>
        <taxon>Chenopodioideae</taxon>
        <taxon>Atripliceae</taxon>
        <taxon>Chenopodium</taxon>
    </lineage>
</organism>
<dbReference type="PROSITE" id="PS50089">
    <property type="entry name" value="ZF_RING_2"/>
    <property type="match status" value="1"/>
</dbReference>
<dbReference type="FunFam" id="3.30.40.10:FF:000022">
    <property type="entry name" value="E3 ubiquitin-protein ligase RING1-like"/>
    <property type="match status" value="1"/>
</dbReference>
<keyword evidence="3" id="KW-0808">Transferase</keyword>
<dbReference type="GO" id="GO:0061630">
    <property type="term" value="F:ubiquitin protein ligase activity"/>
    <property type="evidence" value="ECO:0007669"/>
    <property type="project" value="UniProtKB-EC"/>
</dbReference>
<evidence type="ECO:0000256" key="5">
    <source>
        <dbReference type="ARBA" id="ARBA00022771"/>
    </source>
</evidence>
<dbReference type="GO" id="GO:0005737">
    <property type="term" value="C:cytoplasm"/>
    <property type="evidence" value="ECO:0007669"/>
    <property type="project" value="TreeGrafter"/>
</dbReference>
<dbReference type="CDD" id="cd16667">
    <property type="entry name" value="RING-H2_RNF126-like"/>
    <property type="match status" value="1"/>
</dbReference>
<evidence type="ECO:0000256" key="1">
    <source>
        <dbReference type="ARBA" id="ARBA00000900"/>
    </source>
</evidence>